<dbReference type="InterPro" id="IPR011990">
    <property type="entry name" value="TPR-like_helical_dom_sf"/>
</dbReference>
<dbReference type="AlphaFoldDB" id="A0A0K1PEJ1"/>
<dbReference type="SUPFAM" id="SSF48452">
    <property type="entry name" value="TPR-like"/>
    <property type="match status" value="1"/>
</dbReference>
<organism evidence="2 3">
    <name type="scientific">Vulgatibacter incomptus</name>
    <dbReference type="NCBI Taxonomy" id="1391653"/>
    <lineage>
        <taxon>Bacteria</taxon>
        <taxon>Pseudomonadati</taxon>
        <taxon>Myxococcota</taxon>
        <taxon>Myxococcia</taxon>
        <taxon>Myxococcales</taxon>
        <taxon>Cystobacterineae</taxon>
        <taxon>Vulgatibacteraceae</taxon>
        <taxon>Vulgatibacter</taxon>
    </lineage>
</organism>
<dbReference type="RefSeq" id="WP_050726086.1">
    <property type="nucleotide sequence ID" value="NZ_CP012332.1"/>
</dbReference>
<dbReference type="Gene3D" id="1.25.40.10">
    <property type="entry name" value="Tetratricopeptide repeat domain"/>
    <property type="match status" value="1"/>
</dbReference>
<name>A0A0K1PEJ1_9BACT</name>
<accession>A0A0K1PEJ1</accession>
<dbReference type="KEGG" id="vin:AKJ08_2218"/>
<protein>
    <recommendedName>
        <fullName evidence="4">TPR repeat protein</fullName>
    </recommendedName>
</protein>
<evidence type="ECO:0000313" key="2">
    <source>
        <dbReference type="EMBL" id="AKU91831.1"/>
    </source>
</evidence>
<keyword evidence="3" id="KW-1185">Reference proteome</keyword>
<gene>
    <name evidence="2" type="ORF">AKJ08_2218</name>
</gene>
<proteinExistence type="predicted"/>
<dbReference type="STRING" id="1391653.AKJ08_2218"/>
<evidence type="ECO:0000313" key="3">
    <source>
        <dbReference type="Proteomes" id="UP000055590"/>
    </source>
</evidence>
<sequence>MYFASATLIPAVVSIALFAASPASGQECRSARELWPAGASAAESRARSCLDESPGNPERLVALSQILAWQERHREALAWAEIARVYAPEDLDVQAWRLRLLGWLSRFDDADATLESLPAAPEHRELALVRADLALWRTDWRGAEASYSSYLEQWPDDPGARRSLAIARLRMGDDARARPVLAGLCLEDNRNACLTVRDQGRSGTVLLLQGGPVASTGDGSGWRARAGIEGMPSDRFRLRGGVELQERSFAGESMRDTLFDGGGTLRLVSRLTLDLGAGFAVNPQFSPDWNAHAELGYGLGSGFTVYGRFWHIAFARAGVDVLSPAIVYEGSAFWASLRLWRSFDPAGDGLAVLGQAGIPLIAKFDLTLGAGAGDKADYLTVRDAAVERHVVGLAGLAWTPEYEYQLRLDYVGRREWSGDDRLMRHELLLGVARRW</sequence>
<feature type="chain" id="PRO_5005465445" description="TPR repeat protein" evidence="1">
    <location>
        <begin position="26"/>
        <end position="435"/>
    </location>
</feature>
<dbReference type="EMBL" id="CP012332">
    <property type="protein sequence ID" value="AKU91831.1"/>
    <property type="molecule type" value="Genomic_DNA"/>
</dbReference>
<evidence type="ECO:0008006" key="4">
    <source>
        <dbReference type="Google" id="ProtNLM"/>
    </source>
</evidence>
<dbReference type="Proteomes" id="UP000055590">
    <property type="component" value="Chromosome"/>
</dbReference>
<dbReference type="OrthoDB" id="220004at2"/>
<reference evidence="2 3" key="1">
    <citation type="submission" date="2015-08" db="EMBL/GenBank/DDBJ databases">
        <authorList>
            <person name="Babu N.S."/>
            <person name="Beckwith C.J."/>
            <person name="Beseler K.G."/>
            <person name="Brison A."/>
            <person name="Carone J.V."/>
            <person name="Caskin T.P."/>
            <person name="Diamond M."/>
            <person name="Durham M.E."/>
            <person name="Foxe J.M."/>
            <person name="Go M."/>
            <person name="Henderson B.A."/>
            <person name="Jones I.B."/>
            <person name="McGettigan J.A."/>
            <person name="Micheletti S.J."/>
            <person name="Nasrallah M.E."/>
            <person name="Ortiz D."/>
            <person name="Piller C.R."/>
            <person name="Privatt S.R."/>
            <person name="Schneider S.L."/>
            <person name="Sharp S."/>
            <person name="Smith T.C."/>
            <person name="Stanton J.D."/>
            <person name="Ullery H.E."/>
            <person name="Wilson R.J."/>
            <person name="Serrano M.G."/>
            <person name="Buck G."/>
            <person name="Lee V."/>
            <person name="Wang Y."/>
            <person name="Carvalho R."/>
            <person name="Voegtly L."/>
            <person name="Shi R."/>
            <person name="Duckworth R."/>
            <person name="Johnson A."/>
            <person name="Loviza R."/>
            <person name="Walstead R."/>
            <person name="Shah Z."/>
            <person name="Kiflezghi M."/>
            <person name="Wade K."/>
            <person name="Ball S.L."/>
            <person name="Bradley K.W."/>
            <person name="Asai D.J."/>
            <person name="Bowman C.A."/>
            <person name="Russell D.A."/>
            <person name="Pope W.H."/>
            <person name="Jacobs-Sera D."/>
            <person name="Hendrix R.W."/>
            <person name="Hatfull G.F."/>
        </authorList>
    </citation>
    <scope>NUCLEOTIDE SEQUENCE [LARGE SCALE GENOMIC DNA]</scope>
    <source>
        <strain evidence="2 3">DSM 27710</strain>
    </source>
</reference>
<evidence type="ECO:0000256" key="1">
    <source>
        <dbReference type="SAM" id="SignalP"/>
    </source>
</evidence>
<keyword evidence="1" id="KW-0732">Signal</keyword>
<feature type="signal peptide" evidence="1">
    <location>
        <begin position="1"/>
        <end position="25"/>
    </location>
</feature>